<dbReference type="OrthoDB" id="10596543at2759"/>
<keyword evidence="3 6" id="KW-0812">Transmembrane</keyword>
<feature type="transmembrane region" description="Helical" evidence="6">
    <location>
        <begin position="37"/>
        <end position="56"/>
    </location>
</feature>
<comment type="subcellular location">
    <subcellularLocation>
        <location evidence="1 6">Cell membrane</location>
        <topology evidence="1 6">Multi-pass membrane protein</topology>
    </subcellularLocation>
</comment>
<feature type="transmembrane region" description="Helical" evidence="6">
    <location>
        <begin position="298"/>
        <end position="317"/>
    </location>
</feature>
<dbReference type="InterPro" id="IPR013604">
    <property type="entry name" value="7TM_chemorcpt"/>
</dbReference>
<comment type="similarity">
    <text evidence="6">Belongs to the insect chemoreceptor superfamily. Gustatory receptor (GR) family.</text>
</comment>
<gene>
    <name evidence="7" type="ORF">CLUMA_CG018517</name>
</gene>
<dbReference type="GO" id="GO:0050909">
    <property type="term" value="P:sensory perception of taste"/>
    <property type="evidence" value="ECO:0007669"/>
    <property type="project" value="InterPro"/>
</dbReference>
<evidence type="ECO:0000256" key="3">
    <source>
        <dbReference type="ARBA" id="ARBA00022692"/>
    </source>
</evidence>
<keyword evidence="6" id="KW-0807">Transducer</keyword>
<accession>A0A1J1IZH6</accession>
<dbReference type="Proteomes" id="UP000183832">
    <property type="component" value="Unassembled WGS sequence"/>
</dbReference>
<protein>
    <recommendedName>
        <fullName evidence="6">Gustatory receptor</fullName>
    </recommendedName>
</protein>
<keyword evidence="2 6" id="KW-1003">Cell membrane</keyword>
<evidence type="ECO:0000256" key="4">
    <source>
        <dbReference type="ARBA" id="ARBA00022989"/>
    </source>
</evidence>
<dbReference type="Pfam" id="PF08395">
    <property type="entry name" value="7tm_7"/>
    <property type="match status" value="1"/>
</dbReference>
<dbReference type="AlphaFoldDB" id="A0A1J1IZH6"/>
<evidence type="ECO:0000256" key="2">
    <source>
        <dbReference type="ARBA" id="ARBA00022475"/>
    </source>
</evidence>
<evidence type="ECO:0000256" key="1">
    <source>
        <dbReference type="ARBA" id="ARBA00004651"/>
    </source>
</evidence>
<keyword evidence="5 6" id="KW-0472">Membrane</keyword>
<keyword evidence="4 6" id="KW-1133">Transmembrane helix</keyword>
<evidence type="ECO:0000313" key="7">
    <source>
        <dbReference type="EMBL" id="CRL05621.1"/>
    </source>
</evidence>
<feature type="transmembrane region" description="Helical" evidence="6">
    <location>
        <begin position="6"/>
        <end position="25"/>
    </location>
</feature>
<feature type="transmembrane region" description="Helical" evidence="6">
    <location>
        <begin position="138"/>
        <end position="162"/>
    </location>
</feature>
<keyword evidence="6" id="KW-0675">Receptor</keyword>
<feature type="transmembrane region" description="Helical" evidence="6">
    <location>
        <begin position="259"/>
        <end position="286"/>
    </location>
</feature>
<name>A0A1J1IZH6_9DIPT</name>
<evidence type="ECO:0000313" key="8">
    <source>
        <dbReference type="Proteomes" id="UP000183832"/>
    </source>
</evidence>
<evidence type="ECO:0000256" key="6">
    <source>
        <dbReference type="RuleBase" id="RU363108"/>
    </source>
</evidence>
<organism evidence="7 8">
    <name type="scientific">Clunio marinus</name>
    <dbReference type="NCBI Taxonomy" id="568069"/>
    <lineage>
        <taxon>Eukaryota</taxon>
        <taxon>Metazoa</taxon>
        <taxon>Ecdysozoa</taxon>
        <taxon>Arthropoda</taxon>
        <taxon>Hexapoda</taxon>
        <taxon>Insecta</taxon>
        <taxon>Pterygota</taxon>
        <taxon>Neoptera</taxon>
        <taxon>Endopterygota</taxon>
        <taxon>Diptera</taxon>
        <taxon>Nematocera</taxon>
        <taxon>Chironomoidea</taxon>
        <taxon>Chironomidae</taxon>
        <taxon>Clunio</taxon>
    </lineage>
</organism>
<proteinExistence type="inferred from homology"/>
<dbReference type="EMBL" id="CVRI01000064">
    <property type="protein sequence ID" value="CRL05621.1"/>
    <property type="molecule type" value="Genomic_DNA"/>
</dbReference>
<comment type="caution">
    <text evidence="6">Lacks conserved residue(s) required for the propagation of feature annotation.</text>
</comment>
<keyword evidence="8" id="KW-1185">Reference proteome</keyword>
<reference evidence="7 8" key="1">
    <citation type="submission" date="2015-04" db="EMBL/GenBank/DDBJ databases">
        <authorList>
            <person name="Syromyatnikov M.Y."/>
            <person name="Popov V.N."/>
        </authorList>
    </citation>
    <scope>NUCLEOTIDE SEQUENCE [LARGE SCALE GENOMIC DNA]</scope>
</reference>
<feature type="transmembrane region" description="Helical" evidence="6">
    <location>
        <begin position="168"/>
        <end position="195"/>
    </location>
</feature>
<evidence type="ECO:0000256" key="5">
    <source>
        <dbReference type="ARBA" id="ARBA00023136"/>
    </source>
</evidence>
<comment type="function">
    <text evidence="6">Gustatory receptor which mediates acceptance or avoidance behavior, depending on its substrates.</text>
</comment>
<dbReference type="GO" id="GO:0007165">
    <property type="term" value="P:signal transduction"/>
    <property type="evidence" value="ECO:0007669"/>
    <property type="project" value="UniProtKB-KW"/>
</dbReference>
<dbReference type="GO" id="GO:0005886">
    <property type="term" value="C:plasma membrane"/>
    <property type="evidence" value="ECO:0007669"/>
    <property type="project" value="UniProtKB-SubCell"/>
</dbReference>
<sequence>MNIFKRIIVNCWLALGQVIGLIFIDSDKNGKFYCIKYYGVYSFVISVLLIIIHPIAYYKCARIVNVIDGLDHSIPVIVTSLRDSIDYIFMIAAFIFQRFNRMNLMNLLNEISEFVRDNERKFSSAFSLWTEKIKYENIFCVGIVLTFMKASISSLLCALIINKDEVNWIHFLFLILPKAAMFVVVNEYFYGVLLLRFHISMYTKLISEAQKKLELQTDEKLTKLKNDLDTCDLLDEMSLFHSKLFKIYKNFSGMYQFQMLLFIFSNFFGIMLDMFYVFNVIFYAYLNLYSPNASYLKFAATFSFLIRCFTVYFHLAFSCSTTGTDAKNQKLVPSMNSYRSDRRLKHSVIILKLKLIDF</sequence>